<dbReference type="InterPro" id="IPR008969">
    <property type="entry name" value="CarboxyPept-like_regulatory"/>
</dbReference>
<feature type="signal peptide" evidence="2">
    <location>
        <begin position="1"/>
        <end position="23"/>
    </location>
</feature>
<dbReference type="SUPFAM" id="SSF49464">
    <property type="entry name" value="Carboxypeptidase regulatory domain-like"/>
    <property type="match status" value="1"/>
</dbReference>
<accession>A0A495IY22</accession>
<evidence type="ECO:0000313" key="4">
    <source>
        <dbReference type="Proteomes" id="UP000268007"/>
    </source>
</evidence>
<organism evidence="3 4">
    <name type="scientific">Mucilaginibacter gracilis</name>
    <dbReference type="NCBI Taxonomy" id="423350"/>
    <lineage>
        <taxon>Bacteria</taxon>
        <taxon>Pseudomonadati</taxon>
        <taxon>Bacteroidota</taxon>
        <taxon>Sphingobacteriia</taxon>
        <taxon>Sphingobacteriales</taxon>
        <taxon>Sphingobacteriaceae</taxon>
        <taxon>Mucilaginibacter</taxon>
    </lineage>
</organism>
<feature type="compositionally biased region" description="Low complexity" evidence="1">
    <location>
        <begin position="743"/>
        <end position="761"/>
    </location>
</feature>
<comment type="caution">
    <text evidence="3">The sequence shown here is derived from an EMBL/GenBank/DDBJ whole genome shotgun (WGS) entry which is preliminary data.</text>
</comment>
<evidence type="ECO:0000313" key="3">
    <source>
        <dbReference type="EMBL" id="RKR81472.1"/>
    </source>
</evidence>
<keyword evidence="3" id="KW-0378">Hydrolase</keyword>
<dbReference type="AlphaFoldDB" id="A0A495IY22"/>
<keyword evidence="2" id="KW-0732">Signal</keyword>
<dbReference type="OrthoDB" id="609485at2"/>
<protein>
    <submittedName>
        <fullName evidence="3">Carboxypeptidase family protein</fullName>
    </submittedName>
</protein>
<name>A0A495IY22_9SPHI</name>
<keyword evidence="4" id="KW-1185">Reference proteome</keyword>
<keyword evidence="3" id="KW-0645">Protease</keyword>
<feature type="chain" id="PRO_5019757722" evidence="2">
    <location>
        <begin position="24"/>
        <end position="960"/>
    </location>
</feature>
<dbReference type="GO" id="GO:0004180">
    <property type="term" value="F:carboxypeptidase activity"/>
    <property type="evidence" value="ECO:0007669"/>
    <property type="project" value="UniProtKB-KW"/>
</dbReference>
<reference evidence="3 4" key="1">
    <citation type="submission" date="2018-10" db="EMBL/GenBank/DDBJ databases">
        <title>Genomic Encyclopedia of Archaeal and Bacterial Type Strains, Phase II (KMG-II): from individual species to whole genera.</title>
        <authorList>
            <person name="Goeker M."/>
        </authorList>
    </citation>
    <scope>NUCLEOTIDE SEQUENCE [LARGE SCALE GENOMIC DNA]</scope>
    <source>
        <strain evidence="3 4">DSM 18602</strain>
    </source>
</reference>
<proteinExistence type="predicted"/>
<dbReference type="RefSeq" id="WP_121197169.1">
    <property type="nucleotide sequence ID" value="NZ_RBKU01000001.1"/>
</dbReference>
<sequence>MRIKLTVIKLIVLLNLATALAWAQAPAPAAINALVQKITAYNNAMPTEKVFLQLDKPYYSTDDTVWFKGYLMSPAITYSPLSSRLYIELLNDSNAVMKRYVFPVGVGLTWGAIPLDASYIHEGTYTIRAYTNWMRNFGDDYFFKKSFYVNNKGENTWLVNVSPSLTNDAGKDNVKLALKFSSLDNKNPGLRDMQLKVVNGKKVLLRSTAQTAADGTMKVDFTLPPQTNLKNLNVIAQDKEDKTRTALIPIGVNRSQDVDLQFMPESGSLVASIPSHVGFKATGEDGKGIAIKGTVYDNNHNEVAIINTVRNGIGTFDITPQPNSSYTAEITIPGGAKKTVPLPAILKTGSILRVRNGLDKDTLTVSLYNTAEQNVQSKYYLIGIARGVVCYGASLSFNNNYFTTHIPKSLFPTGVAHFILLNAAEQPINERVTFINHNDNLKIDIKTDAQTFASRDSIPVHITVKDAEGKPVIGSFSMAVTDDNQVKAETAASDNIMSHLLLSSDLKGYVEDPTYYFQHTDEAWKALDALLLTQGWVGYDLRKINQPIKRDYDAEYEFMVKGTVTNLFNKPISNSSVLLLSKGKQNFVKDTTTNKEGRFTFKNFPPIDKSTFIITARNARGKVVNGGISVDEKNQSPVNSGSPILLDPWNVNTDTTLLNYVKSNKSYHATLDRAVLGTSGKLLRAVNIKDRAYIKGSQNLNGPGSADQTITEDVLVNAGRVSLLDVITSKVKGFRTGFHKDSSASTSARSSFGASGASRSSSPNLEYFLKDKRVHFVFDGIDLDKFYEPVGGQPNEHYEYQKQYLDYISAEDILGIEVNYTNNALYNVRNIDNVDDLLAATPTGPVGSDIAYLEITTRAGNGPFIQRATGIYIYKPLPIAEYKQFYKPRYPVKDAPRTYSDLRSTIHWEPNVITTKNGTSTIGFYAADKPTHYTIILEGSDMSGRVGYQTTGVTIGGNTQ</sequence>
<gene>
    <name evidence="3" type="ORF">BDD43_1619</name>
</gene>
<keyword evidence="3" id="KW-0121">Carboxypeptidase</keyword>
<dbReference type="Proteomes" id="UP000268007">
    <property type="component" value="Unassembled WGS sequence"/>
</dbReference>
<evidence type="ECO:0000256" key="2">
    <source>
        <dbReference type="SAM" id="SignalP"/>
    </source>
</evidence>
<dbReference type="Gene3D" id="2.60.40.1930">
    <property type="match status" value="1"/>
</dbReference>
<dbReference type="EMBL" id="RBKU01000001">
    <property type="protein sequence ID" value="RKR81472.1"/>
    <property type="molecule type" value="Genomic_DNA"/>
</dbReference>
<feature type="region of interest" description="Disordered" evidence="1">
    <location>
        <begin position="738"/>
        <end position="761"/>
    </location>
</feature>
<evidence type="ECO:0000256" key="1">
    <source>
        <dbReference type="SAM" id="MobiDB-lite"/>
    </source>
</evidence>